<accession>A0AAV9XQ34</accession>
<comment type="pathway">
    <text evidence="2">Secondary metabolite biosynthesis.</text>
</comment>
<feature type="compositionally biased region" description="Low complexity" evidence="8">
    <location>
        <begin position="184"/>
        <end position="193"/>
    </location>
</feature>
<comment type="subcellular location">
    <subcellularLocation>
        <location evidence="1">Membrane</location>
        <topology evidence="1">Multi-pass membrane protein</topology>
    </subcellularLocation>
</comment>
<feature type="transmembrane region" description="Helical" evidence="9">
    <location>
        <begin position="56"/>
        <end position="74"/>
    </location>
</feature>
<evidence type="ECO:0000313" key="12">
    <source>
        <dbReference type="Proteomes" id="UP001365542"/>
    </source>
</evidence>
<evidence type="ECO:0000256" key="3">
    <source>
        <dbReference type="ARBA" id="ARBA00007282"/>
    </source>
</evidence>
<dbReference type="GO" id="GO:0008374">
    <property type="term" value="F:O-acyltransferase activity"/>
    <property type="evidence" value="ECO:0007669"/>
    <property type="project" value="InterPro"/>
</dbReference>
<evidence type="ECO:0000256" key="2">
    <source>
        <dbReference type="ARBA" id="ARBA00005179"/>
    </source>
</evidence>
<dbReference type="InterPro" id="IPR044851">
    <property type="entry name" value="Wax_synthase"/>
</dbReference>
<gene>
    <name evidence="11" type="ORF">TWF694_000348</name>
</gene>
<feature type="domain" description="Wax synthase" evidence="10">
    <location>
        <begin position="364"/>
        <end position="449"/>
    </location>
</feature>
<dbReference type="GO" id="GO:0006629">
    <property type="term" value="P:lipid metabolic process"/>
    <property type="evidence" value="ECO:0007669"/>
    <property type="project" value="InterPro"/>
</dbReference>
<dbReference type="EMBL" id="JAVHJO010000001">
    <property type="protein sequence ID" value="KAK6543606.1"/>
    <property type="molecule type" value="Genomic_DNA"/>
</dbReference>
<evidence type="ECO:0000256" key="6">
    <source>
        <dbReference type="ARBA" id="ARBA00022989"/>
    </source>
</evidence>
<keyword evidence="6 9" id="KW-1133">Transmembrane helix</keyword>
<dbReference type="AlphaFoldDB" id="A0AAV9XQ34"/>
<feature type="region of interest" description="Disordered" evidence="8">
    <location>
        <begin position="184"/>
        <end position="204"/>
    </location>
</feature>
<dbReference type="PANTHER" id="PTHR31595:SF57">
    <property type="entry name" value="OS04G0481900 PROTEIN"/>
    <property type="match status" value="1"/>
</dbReference>
<dbReference type="Pfam" id="PF13813">
    <property type="entry name" value="MBOAT_2"/>
    <property type="match status" value="1"/>
</dbReference>
<evidence type="ECO:0000256" key="4">
    <source>
        <dbReference type="ARBA" id="ARBA00022679"/>
    </source>
</evidence>
<evidence type="ECO:0000259" key="10">
    <source>
        <dbReference type="Pfam" id="PF13813"/>
    </source>
</evidence>
<protein>
    <recommendedName>
        <fullName evidence="10">Wax synthase domain-containing protein</fullName>
    </recommendedName>
</protein>
<name>A0AAV9XQ34_9PEZI</name>
<dbReference type="PANTHER" id="PTHR31595">
    <property type="entry name" value="LONG-CHAIN-ALCOHOL O-FATTY-ACYLTRANSFERASE 3-RELATED"/>
    <property type="match status" value="1"/>
</dbReference>
<dbReference type="InterPro" id="IPR032805">
    <property type="entry name" value="Wax_synthase_dom"/>
</dbReference>
<feature type="transmembrane region" description="Helical" evidence="9">
    <location>
        <begin position="444"/>
        <end position="464"/>
    </location>
</feature>
<evidence type="ECO:0000256" key="7">
    <source>
        <dbReference type="ARBA" id="ARBA00023136"/>
    </source>
</evidence>
<evidence type="ECO:0000256" key="9">
    <source>
        <dbReference type="SAM" id="Phobius"/>
    </source>
</evidence>
<comment type="caution">
    <text evidence="11">The sequence shown here is derived from an EMBL/GenBank/DDBJ whole genome shotgun (WGS) entry which is preliminary data.</text>
</comment>
<feature type="transmembrane region" description="Helical" evidence="9">
    <location>
        <begin position="80"/>
        <end position="101"/>
    </location>
</feature>
<feature type="transmembrane region" description="Helical" evidence="9">
    <location>
        <begin position="332"/>
        <end position="354"/>
    </location>
</feature>
<dbReference type="GO" id="GO:0016020">
    <property type="term" value="C:membrane"/>
    <property type="evidence" value="ECO:0007669"/>
    <property type="project" value="UniProtKB-SubCell"/>
</dbReference>
<keyword evidence="4" id="KW-0808">Transferase</keyword>
<evidence type="ECO:0000256" key="1">
    <source>
        <dbReference type="ARBA" id="ARBA00004141"/>
    </source>
</evidence>
<organism evidence="11 12">
    <name type="scientific">Orbilia ellipsospora</name>
    <dbReference type="NCBI Taxonomy" id="2528407"/>
    <lineage>
        <taxon>Eukaryota</taxon>
        <taxon>Fungi</taxon>
        <taxon>Dikarya</taxon>
        <taxon>Ascomycota</taxon>
        <taxon>Pezizomycotina</taxon>
        <taxon>Orbiliomycetes</taxon>
        <taxon>Orbiliales</taxon>
        <taxon>Orbiliaceae</taxon>
        <taxon>Orbilia</taxon>
    </lineage>
</organism>
<keyword evidence="5 9" id="KW-0812">Transmembrane</keyword>
<proteinExistence type="inferred from homology"/>
<evidence type="ECO:0000256" key="8">
    <source>
        <dbReference type="SAM" id="MobiDB-lite"/>
    </source>
</evidence>
<keyword evidence="7 9" id="KW-0472">Membrane</keyword>
<feature type="transmembrane region" description="Helical" evidence="9">
    <location>
        <begin position="29"/>
        <end position="49"/>
    </location>
</feature>
<reference evidence="11 12" key="1">
    <citation type="submission" date="2019-10" db="EMBL/GenBank/DDBJ databases">
        <authorList>
            <person name="Palmer J.M."/>
        </authorList>
    </citation>
    <scope>NUCLEOTIDE SEQUENCE [LARGE SCALE GENOMIC DNA]</scope>
    <source>
        <strain evidence="11 12">TWF694</strain>
    </source>
</reference>
<evidence type="ECO:0000256" key="5">
    <source>
        <dbReference type="ARBA" id="ARBA00022692"/>
    </source>
</evidence>
<keyword evidence="12" id="KW-1185">Reference proteome</keyword>
<sequence length="551" mass="60929">MVLFPPSAIAPFAAFPARLAALESRTPILLHDALLPLFLLFLTLLLYPCKSHTRNAIALPVILGLYARLCFLYSSSHWGIAFCVGAGAYFGSLQAFSLLVVKDVGWDRDVWWTEDDTRVIRDKEHSNGSANGIVNGVTNGGKEKHVNGYANGHTNGYTNGSSSPLGNGVANGFTNGTNANANGGIANGTTKGTSNGDISRHGGTSAGLGYPKLSTYPLLQRIRFTSSLISSSRGVGWKFQIRQIRPPPEPSCSILSHLQIHFTNIAITYLILDCFGYHLVTDPYFSTQECWKSPLHSSPLPDMDWRERCIPSYIPPTPAYAFIYHHIIRKHLTLLSVYAILGQLYSIAAILFTVPIPASKPSSWAPLFGSLSEATSLRGFWTVFWHSIFKKAFSYPGEWMAFRVLGLDRKNIWAQLIIVFTAFGNSGGLHGLGCWTQNGRGGAAALFFLLQPVGFLGEVILMKGVKMLGMDGNLEKTVGRVVKVSWMMVWLLWSCDVFFYDYLHGGIGGSEPVAWSSWRWYVGEKAYRWGPPDEWTRWDVEGSLWGWGVRI</sequence>
<dbReference type="Proteomes" id="UP001365542">
    <property type="component" value="Unassembled WGS sequence"/>
</dbReference>
<comment type="similarity">
    <text evidence="3">Belongs to the wax synthase family.</text>
</comment>
<feature type="transmembrane region" description="Helical" evidence="9">
    <location>
        <begin position="412"/>
        <end position="432"/>
    </location>
</feature>
<evidence type="ECO:0000313" key="11">
    <source>
        <dbReference type="EMBL" id="KAK6543606.1"/>
    </source>
</evidence>